<dbReference type="PROSITE" id="PS50011">
    <property type="entry name" value="PROTEIN_KINASE_DOM"/>
    <property type="match status" value="1"/>
</dbReference>
<dbReference type="InterPro" id="IPR011009">
    <property type="entry name" value="Kinase-like_dom_sf"/>
</dbReference>
<dbReference type="PANTHER" id="PTHR44329">
    <property type="entry name" value="SERINE/THREONINE-PROTEIN KINASE TNNI3K-RELATED"/>
    <property type="match status" value="1"/>
</dbReference>
<keyword evidence="3" id="KW-0418">Kinase</keyword>
<sequence length="463" mass="50346">MEKFHPVDAGALRPGTEVGPWRLVSVHRKGAYGALYRAEKAEIPGTGTVALKLALHPMDERFEREVELLSRIDHAHVPKLLDAGEWTAPDGARFPYVVMEWVEGEALYEWARDQRLTSRSALKLLAQVARALEALHAVEGVHRDIKGDNLLVAGGGRAVLVDFGSGCYQGARVLTHTVMPPGTPRYWSPEAQLFQWRFGRRTSARYEARPADDVYALGVMAYRLVTGSYPPEALEWEEALDSPQPAPPERMAPESLVTVCPGLAALIRQMLANEPTARGSAAQIAQALERVAKTAGRQANRPITRRQGGEAVTSMAQPVKWRPAVAWLGWIGATALSVLLVVSHWGGEPQVPEERSAQALRGTHAGGEADGGTTALGDVASTATGHAQMPEPGKKGLGMEMPKTPFPGQRQPPCEPPEIEANGGCWVLLGNVKPPCGPRSYEWKKGCYWPSFPYQRPATSEHP</sequence>
<name>A0ABU5H4T9_9BACT</name>
<dbReference type="GO" id="GO:0004674">
    <property type="term" value="F:protein serine/threonine kinase activity"/>
    <property type="evidence" value="ECO:0007669"/>
    <property type="project" value="UniProtKB-EC"/>
</dbReference>
<feature type="region of interest" description="Disordered" evidence="1">
    <location>
        <begin position="352"/>
        <end position="378"/>
    </location>
</feature>
<evidence type="ECO:0000256" key="1">
    <source>
        <dbReference type="SAM" id="MobiDB-lite"/>
    </source>
</evidence>
<organism evidence="3 4">
    <name type="scientific">Hyalangium rubrum</name>
    <dbReference type="NCBI Taxonomy" id="3103134"/>
    <lineage>
        <taxon>Bacteria</taxon>
        <taxon>Pseudomonadati</taxon>
        <taxon>Myxococcota</taxon>
        <taxon>Myxococcia</taxon>
        <taxon>Myxococcales</taxon>
        <taxon>Cystobacterineae</taxon>
        <taxon>Archangiaceae</taxon>
        <taxon>Hyalangium</taxon>
    </lineage>
</organism>
<dbReference type="Proteomes" id="UP001291309">
    <property type="component" value="Unassembled WGS sequence"/>
</dbReference>
<dbReference type="EC" id="2.7.11.1" evidence="3"/>
<evidence type="ECO:0000259" key="2">
    <source>
        <dbReference type="PROSITE" id="PS50011"/>
    </source>
</evidence>
<comment type="caution">
    <text evidence="3">The sequence shown here is derived from an EMBL/GenBank/DDBJ whole genome shotgun (WGS) entry which is preliminary data.</text>
</comment>
<dbReference type="EMBL" id="JAXIVS010000005">
    <property type="protein sequence ID" value="MDY7227894.1"/>
    <property type="molecule type" value="Genomic_DNA"/>
</dbReference>
<proteinExistence type="predicted"/>
<dbReference type="SUPFAM" id="SSF56112">
    <property type="entry name" value="Protein kinase-like (PK-like)"/>
    <property type="match status" value="1"/>
</dbReference>
<accession>A0ABU5H4T9</accession>
<dbReference type="Gene3D" id="3.30.200.20">
    <property type="entry name" value="Phosphorylase Kinase, domain 1"/>
    <property type="match status" value="1"/>
</dbReference>
<dbReference type="InterPro" id="IPR000719">
    <property type="entry name" value="Prot_kinase_dom"/>
</dbReference>
<keyword evidence="3" id="KW-0808">Transferase</keyword>
<gene>
    <name evidence="3" type="ORF">SYV04_15870</name>
</gene>
<dbReference type="RefSeq" id="WP_321546623.1">
    <property type="nucleotide sequence ID" value="NZ_JAXIVS010000005.1"/>
</dbReference>
<evidence type="ECO:0000313" key="3">
    <source>
        <dbReference type="EMBL" id="MDY7227894.1"/>
    </source>
</evidence>
<keyword evidence="4" id="KW-1185">Reference proteome</keyword>
<dbReference type="Gene3D" id="1.10.510.10">
    <property type="entry name" value="Transferase(Phosphotransferase) domain 1"/>
    <property type="match status" value="1"/>
</dbReference>
<protein>
    <submittedName>
        <fullName evidence="3">Serine/threonine-protein kinase</fullName>
        <ecNumber evidence="3">2.7.11.1</ecNumber>
    </submittedName>
</protein>
<dbReference type="Pfam" id="PF00069">
    <property type="entry name" value="Pkinase"/>
    <property type="match status" value="1"/>
</dbReference>
<dbReference type="CDD" id="cd14014">
    <property type="entry name" value="STKc_PknB_like"/>
    <property type="match status" value="1"/>
</dbReference>
<feature type="domain" description="Protein kinase" evidence="2">
    <location>
        <begin position="21"/>
        <end position="291"/>
    </location>
</feature>
<dbReference type="SMART" id="SM00220">
    <property type="entry name" value="S_TKc"/>
    <property type="match status" value="1"/>
</dbReference>
<evidence type="ECO:0000313" key="4">
    <source>
        <dbReference type="Proteomes" id="UP001291309"/>
    </source>
</evidence>
<reference evidence="3 4" key="1">
    <citation type="submission" date="2023-12" db="EMBL/GenBank/DDBJ databases">
        <title>the genome sequence of Hyalangium sp. s54d21.</title>
        <authorList>
            <person name="Zhang X."/>
        </authorList>
    </citation>
    <scope>NUCLEOTIDE SEQUENCE [LARGE SCALE GENOMIC DNA]</scope>
    <source>
        <strain evidence="4">s54d21</strain>
    </source>
</reference>
<dbReference type="InterPro" id="IPR051681">
    <property type="entry name" value="Ser/Thr_Kinases-Pseudokinases"/>
</dbReference>